<dbReference type="EMBL" id="VLYX01000042">
    <property type="protein sequence ID" value="MDR4328901.1"/>
    <property type="molecule type" value="Genomic_DNA"/>
</dbReference>
<accession>A0A2C5AX82</accession>
<gene>
    <name evidence="1" type="ORF">FOS08_24290</name>
</gene>
<organism evidence="1 2">
    <name type="scientific">Bacillus pseudomycoides</name>
    <dbReference type="NCBI Taxonomy" id="64104"/>
    <lineage>
        <taxon>Bacteria</taxon>
        <taxon>Bacillati</taxon>
        <taxon>Bacillota</taxon>
        <taxon>Bacilli</taxon>
        <taxon>Bacillales</taxon>
        <taxon>Bacillaceae</taxon>
        <taxon>Bacillus</taxon>
        <taxon>Bacillus cereus group</taxon>
    </lineage>
</organism>
<sequence>MKTKRENEWKTAFVYKAAIYMWENRNQSFLLGGKEDPSVYRSGQYLISPYALYKQREKVSERPLFSRNSGLYVEKNKKCRKCEKNVLTPLSFKVNIIDKLINVTEKRRDPHFIVSIFFI</sequence>
<reference evidence="1" key="1">
    <citation type="submission" date="2019-07" db="EMBL/GenBank/DDBJ databases">
        <title>Phylogenomic Reclassification of ATCC Bacillus Strains and Various Taxa within the Genus Bacillus.</title>
        <authorList>
            <person name="Riojas M.A."/>
            <person name="Frank A.M."/>
            <person name="Fenn S.L."/>
            <person name="King S.P."/>
            <person name="Brower S.M."/>
            <person name="Hazbon M.H."/>
        </authorList>
    </citation>
    <scope>NUCLEOTIDE SEQUENCE</scope>
    <source>
        <strain evidence="1">NR-12239</strain>
    </source>
</reference>
<protein>
    <submittedName>
        <fullName evidence="1">Uncharacterized protein</fullName>
    </submittedName>
</protein>
<proteinExistence type="predicted"/>
<name>A0A2C5AX82_9BACI</name>
<evidence type="ECO:0000313" key="1">
    <source>
        <dbReference type="EMBL" id="MDR4328901.1"/>
    </source>
</evidence>
<evidence type="ECO:0000313" key="2">
    <source>
        <dbReference type="Proteomes" id="UP001248134"/>
    </source>
</evidence>
<dbReference type="Proteomes" id="UP001248134">
    <property type="component" value="Unassembled WGS sequence"/>
</dbReference>
<comment type="caution">
    <text evidence="1">The sequence shown here is derived from an EMBL/GenBank/DDBJ whole genome shotgun (WGS) entry which is preliminary data.</text>
</comment>
<dbReference type="AlphaFoldDB" id="A0A2C5AX82"/>